<protein>
    <submittedName>
        <fullName evidence="2">Tetratricopeptide repeat protein</fullName>
    </submittedName>
</protein>
<gene>
    <name evidence="2" type="ORF">FVP60_01510</name>
</gene>
<organism evidence="2 3">
    <name type="scientific">Microbacterium mitrae</name>
    <dbReference type="NCBI Taxonomy" id="664640"/>
    <lineage>
        <taxon>Bacteria</taxon>
        <taxon>Bacillati</taxon>
        <taxon>Actinomycetota</taxon>
        <taxon>Actinomycetes</taxon>
        <taxon>Micrococcales</taxon>
        <taxon>Microbacteriaceae</taxon>
        <taxon>Microbacterium</taxon>
    </lineage>
</organism>
<evidence type="ECO:0000313" key="3">
    <source>
        <dbReference type="Proteomes" id="UP000321196"/>
    </source>
</evidence>
<keyword evidence="3" id="KW-1185">Reference proteome</keyword>
<proteinExistence type="predicted"/>
<dbReference type="Proteomes" id="UP000321196">
    <property type="component" value="Unassembled WGS sequence"/>
</dbReference>
<feature type="domain" description="Tetratrico peptide repeat group 5" evidence="1">
    <location>
        <begin position="1"/>
        <end position="69"/>
    </location>
</feature>
<dbReference type="AlphaFoldDB" id="A0A5C8HRQ4"/>
<accession>A0A5C8HRQ4</accession>
<reference evidence="2 3" key="1">
    <citation type="submission" date="2019-08" db="EMBL/GenBank/DDBJ databases">
        <authorList>
            <person name="Dong K."/>
        </authorList>
    </citation>
    <scope>NUCLEOTIDE SEQUENCE [LARGE SCALE GENOMIC DNA]</scope>
    <source>
        <strain evidence="2 3">M4-8</strain>
    </source>
</reference>
<dbReference type="InterPro" id="IPR041656">
    <property type="entry name" value="TPR_5"/>
</dbReference>
<evidence type="ECO:0000313" key="2">
    <source>
        <dbReference type="EMBL" id="TXK06665.1"/>
    </source>
</evidence>
<name>A0A5C8HRQ4_9MICO</name>
<dbReference type="EMBL" id="VRSW01000001">
    <property type="protein sequence ID" value="TXK06665.1"/>
    <property type="molecule type" value="Genomic_DNA"/>
</dbReference>
<evidence type="ECO:0000259" key="1">
    <source>
        <dbReference type="Pfam" id="PF12688"/>
    </source>
</evidence>
<comment type="caution">
    <text evidence="2">The sequence shown here is derived from an EMBL/GenBank/DDBJ whole genome shotgun (WGS) entry which is preliminary data.</text>
</comment>
<dbReference type="Pfam" id="PF12688">
    <property type="entry name" value="TPR_5"/>
    <property type="match status" value="1"/>
</dbReference>
<sequence length="85" mass="8900">MGSSAEAVRLLETELANPAATLRPETAVFLALSYASAGTPERGLALLMRTMAPTLTMYQRSVNAYADHLDATGDMPTANTGETGP</sequence>